<sequence length="857" mass="95473">MAWEAAALGGSAATAGSVALAVARLQDPVMKVLYQEVDELEARLALHGERQVRECRAAVRCEADILRASHEAQMTEAQDELTYLQRQVAERELSLKKNSRRLLDMQLQIQKKCHIPNKQDRLAAEQEHEMACAAIVQSEVAVQEEHEAECAILKRKLDQHDMAHSELQQSLAEAGQKQLELFQEAQDKSSLEALACELAQQLELCREWTGNLEAALSFMQSTASTSVEELHQLDQQNECLVQDTTVSVSACQGHSLKEERELSSAELQELLQADDTHVLDKQLQEAEQCRMKLEETVAALRHDALQLQASVALHRATKELQEELASALERKEATTRSGDELLVEIRQWGHKLRPEDSAFRDSRHPPSSPVQKGEHNLSLESLEHEVQVAEEALLEDLSAKLAAREKRVDASGVEALETLVTKLKEDPSLVYDPKLAFFKEFVLSWGAKVPEAKPKPKEEPKVRLMGPSCRAGAGPHSSVELSLSRPVREANEDEEEDEEPEEPEDPDPERLEEDPEPYPPQGPSENCELSDSELDKQGELKQAAAEAQEDGNLAKALEKLTEAFQIGNVSAMMFAKRAELLLKLKRLVGKIGSVAMSANYDAGSHMVSKQQLEEALARFNEVGATSVQSLRPSSLGSEAWKHSFSIAAALLRGIHQHVPRVVRSVEFAEGADCKPYYSKLPSGGRGVVATVCVKLSQKEVYGEIATRSRIGAYVRLGSEVIFAHHEPPTDLSTEPLLLEVYGFDFPVLPETIKLRRHLKQVLGQDYSRKSAAAWYEKHKDEFCPLKDSKLRRILASVFEVHSLMFLPEWAVSRALWGMLNICTLTYIGFEFWDEGKNGIRVTVQSSTPADPDDVECL</sequence>
<dbReference type="InterPro" id="IPR011990">
    <property type="entry name" value="TPR-like_helical_dom_sf"/>
</dbReference>
<dbReference type="AlphaFoldDB" id="A0A812JJ50"/>
<dbReference type="InterPro" id="IPR034649">
    <property type="entry name" value="Hip_N"/>
</dbReference>
<proteinExistence type="predicted"/>
<dbReference type="PANTHER" id="PTHR45883">
    <property type="entry name" value="HSC70-INTERACTING PROTEIN"/>
    <property type="match status" value="1"/>
</dbReference>
<dbReference type="Gene3D" id="1.25.40.10">
    <property type="entry name" value="Tetratricopeptide repeat domain"/>
    <property type="match status" value="1"/>
</dbReference>
<evidence type="ECO:0000256" key="3">
    <source>
        <dbReference type="SAM" id="Coils"/>
    </source>
</evidence>
<evidence type="ECO:0000256" key="2">
    <source>
        <dbReference type="ARBA" id="ARBA00022803"/>
    </source>
</evidence>
<accession>A0A812JJ50</accession>
<dbReference type="GO" id="GO:0030544">
    <property type="term" value="F:Hsp70 protein binding"/>
    <property type="evidence" value="ECO:0007669"/>
    <property type="project" value="TreeGrafter"/>
</dbReference>
<evidence type="ECO:0000256" key="4">
    <source>
        <dbReference type="SAM" id="MobiDB-lite"/>
    </source>
</evidence>
<feature type="domain" description="Hsp70-interacting protein N-terminal" evidence="5">
    <location>
        <begin position="409"/>
        <end position="450"/>
    </location>
</feature>
<evidence type="ECO:0000313" key="6">
    <source>
        <dbReference type="EMBL" id="CAE7206844.1"/>
    </source>
</evidence>
<feature type="non-terminal residue" evidence="6">
    <location>
        <position position="1"/>
    </location>
</feature>
<dbReference type="EMBL" id="CAJNJA010006176">
    <property type="protein sequence ID" value="CAE7206844.1"/>
    <property type="molecule type" value="Genomic_DNA"/>
</dbReference>
<protein>
    <submittedName>
        <fullName evidence="6">TDX protein</fullName>
    </submittedName>
</protein>
<dbReference type="Pfam" id="PF18253">
    <property type="entry name" value="HipN"/>
    <property type="match status" value="1"/>
</dbReference>
<dbReference type="PANTHER" id="PTHR45883:SF2">
    <property type="entry name" value="HSC70-INTERACTING PROTEIN"/>
    <property type="match status" value="1"/>
</dbReference>
<comment type="caution">
    <text evidence="6">The sequence shown here is derived from an EMBL/GenBank/DDBJ whole genome shotgun (WGS) entry which is preliminary data.</text>
</comment>
<dbReference type="GO" id="GO:0046983">
    <property type="term" value="F:protein dimerization activity"/>
    <property type="evidence" value="ECO:0007669"/>
    <property type="project" value="InterPro"/>
</dbReference>
<keyword evidence="3" id="KW-0175">Coiled coil</keyword>
<dbReference type="Proteomes" id="UP000601435">
    <property type="component" value="Unassembled WGS sequence"/>
</dbReference>
<feature type="compositionally biased region" description="Basic and acidic residues" evidence="4">
    <location>
        <begin position="354"/>
        <end position="364"/>
    </location>
</feature>
<keyword evidence="2" id="KW-0802">TPR repeat</keyword>
<keyword evidence="7" id="KW-1185">Reference proteome</keyword>
<evidence type="ECO:0000256" key="1">
    <source>
        <dbReference type="ARBA" id="ARBA00022737"/>
    </source>
</evidence>
<gene>
    <name evidence="6" type="primary">TDX</name>
    <name evidence="6" type="ORF">SNEC2469_LOCUS1828</name>
</gene>
<feature type="compositionally biased region" description="Acidic residues" evidence="4">
    <location>
        <begin position="491"/>
        <end position="516"/>
    </location>
</feature>
<feature type="compositionally biased region" description="Basic and acidic residues" evidence="4">
    <location>
        <begin position="451"/>
        <end position="462"/>
    </location>
</feature>
<organism evidence="6 7">
    <name type="scientific">Symbiodinium necroappetens</name>
    <dbReference type="NCBI Taxonomy" id="1628268"/>
    <lineage>
        <taxon>Eukaryota</taxon>
        <taxon>Sar</taxon>
        <taxon>Alveolata</taxon>
        <taxon>Dinophyceae</taxon>
        <taxon>Suessiales</taxon>
        <taxon>Symbiodiniaceae</taxon>
        <taxon>Symbiodinium</taxon>
    </lineage>
</organism>
<feature type="coiled-coil region" evidence="3">
    <location>
        <begin position="30"/>
        <end position="87"/>
    </location>
</feature>
<feature type="coiled-coil region" evidence="3">
    <location>
        <begin position="283"/>
        <end position="337"/>
    </location>
</feature>
<name>A0A812JJ50_9DINO</name>
<evidence type="ECO:0000313" key="7">
    <source>
        <dbReference type="Proteomes" id="UP000601435"/>
    </source>
</evidence>
<dbReference type="Gene3D" id="6.10.250.3420">
    <property type="match status" value="1"/>
</dbReference>
<reference evidence="6" key="1">
    <citation type="submission" date="2021-02" db="EMBL/GenBank/DDBJ databases">
        <authorList>
            <person name="Dougan E. K."/>
            <person name="Rhodes N."/>
            <person name="Thang M."/>
            <person name="Chan C."/>
        </authorList>
    </citation>
    <scope>NUCLEOTIDE SEQUENCE</scope>
</reference>
<feature type="region of interest" description="Disordered" evidence="4">
    <location>
        <begin position="451"/>
        <end position="547"/>
    </location>
</feature>
<dbReference type="CDD" id="cd14438">
    <property type="entry name" value="Hip_N"/>
    <property type="match status" value="1"/>
</dbReference>
<evidence type="ECO:0000259" key="5">
    <source>
        <dbReference type="Pfam" id="PF18253"/>
    </source>
</evidence>
<feature type="region of interest" description="Disordered" evidence="4">
    <location>
        <begin position="354"/>
        <end position="374"/>
    </location>
</feature>
<dbReference type="OrthoDB" id="2121326at2759"/>
<keyword evidence="1" id="KW-0677">Repeat</keyword>